<dbReference type="EMBL" id="JXKQ01000009">
    <property type="protein sequence ID" value="OJG45009.1"/>
    <property type="molecule type" value="Genomic_DNA"/>
</dbReference>
<name>A0A1L8TKZ5_9ENTE</name>
<evidence type="ECO:0000313" key="1">
    <source>
        <dbReference type="EMBL" id="OJG45009.1"/>
    </source>
</evidence>
<dbReference type="Proteomes" id="UP000182077">
    <property type="component" value="Unassembled WGS sequence"/>
</dbReference>
<gene>
    <name evidence="1" type="ORF">RV04_GL002529</name>
</gene>
<protein>
    <submittedName>
        <fullName evidence="1">Uncharacterized protein</fullName>
    </submittedName>
</protein>
<organism evidence="1 2">
    <name type="scientific">Enterococcus hermanniensis</name>
    <dbReference type="NCBI Taxonomy" id="249189"/>
    <lineage>
        <taxon>Bacteria</taxon>
        <taxon>Bacillati</taxon>
        <taxon>Bacillota</taxon>
        <taxon>Bacilli</taxon>
        <taxon>Lactobacillales</taxon>
        <taxon>Enterococcaceae</taxon>
        <taxon>Enterococcus</taxon>
    </lineage>
</organism>
<keyword evidence="2" id="KW-1185">Reference proteome</keyword>
<comment type="caution">
    <text evidence="1">The sequence shown here is derived from an EMBL/GenBank/DDBJ whole genome shotgun (WGS) entry which is preliminary data.</text>
</comment>
<sequence>MQSVLFVNERDEKLVIKQFKDSTFLKNSYRIEVLINNELYDYHLIDELLVQLNQQFCENTFSYA</sequence>
<proteinExistence type="predicted"/>
<accession>A0A1L8TKZ5</accession>
<reference evidence="1 2" key="1">
    <citation type="submission" date="2014-12" db="EMBL/GenBank/DDBJ databases">
        <title>Draft genome sequences of 29 type strains of Enterococci.</title>
        <authorList>
            <person name="Zhong Z."/>
            <person name="Sun Z."/>
            <person name="Liu W."/>
            <person name="Zhang W."/>
            <person name="Zhang H."/>
        </authorList>
    </citation>
    <scope>NUCLEOTIDE SEQUENCE [LARGE SCALE GENOMIC DNA]</scope>
    <source>
        <strain evidence="1 2">DSM 17122</strain>
    </source>
</reference>
<evidence type="ECO:0000313" key="2">
    <source>
        <dbReference type="Proteomes" id="UP000182077"/>
    </source>
</evidence>
<dbReference type="AlphaFoldDB" id="A0A1L8TKZ5"/>